<dbReference type="AlphaFoldDB" id="A0A381YTZ5"/>
<protein>
    <submittedName>
        <fullName evidence="1">Uncharacterized protein</fullName>
    </submittedName>
</protein>
<accession>A0A381YTZ5</accession>
<dbReference type="EMBL" id="UINC01019039">
    <property type="protein sequence ID" value="SVA80420.1"/>
    <property type="molecule type" value="Genomic_DNA"/>
</dbReference>
<reference evidence="1" key="1">
    <citation type="submission" date="2018-05" db="EMBL/GenBank/DDBJ databases">
        <authorList>
            <person name="Lanie J.A."/>
            <person name="Ng W.-L."/>
            <person name="Kazmierczak K.M."/>
            <person name="Andrzejewski T.M."/>
            <person name="Davidsen T.M."/>
            <person name="Wayne K.J."/>
            <person name="Tettelin H."/>
            <person name="Glass J.I."/>
            <person name="Rusch D."/>
            <person name="Podicherti R."/>
            <person name="Tsui H.-C.T."/>
            <person name="Winkler M.E."/>
        </authorList>
    </citation>
    <scope>NUCLEOTIDE SEQUENCE</scope>
</reference>
<organism evidence="1">
    <name type="scientific">marine metagenome</name>
    <dbReference type="NCBI Taxonomy" id="408172"/>
    <lineage>
        <taxon>unclassified sequences</taxon>
        <taxon>metagenomes</taxon>
        <taxon>ecological metagenomes</taxon>
    </lineage>
</organism>
<gene>
    <name evidence="1" type="ORF">METZ01_LOCUS133274</name>
</gene>
<sequence>MSVDQQTWRRLVRTGLTGLDPQQVCPGYICYSPYNGDGNGRGVTFLLDMEGQEVHRWHLP</sequence>
<evidence type="ECO:0000313" key="1">
    <source>
        <dbReference type="EMBL" id="SVA80420.1"/>
    </source>
</evidence>
<feature type="non-terminal residue" evidence="1">
    <location>
        <position position="60"/>
    </location>
</feature>
<name>A0A381YTZ5_9ZZZZ</name>
<proteinExistence type="predicted"/>